<sequence>MESIHSMCLILINCFNLSKIRLSPRLGLLHVFRCVLIADKMSQLSSYVLAFVQEKKRIMVTTRYSHHFSVF</sequence>
<name>A0AC34QC52_9BILA</name>
<accession>A0AC34QC52</accession>
<reference evidence="2" key="1">
    <citation type="submission" date="2022-11" db="UniProtKB">
        <authorList>
            <consortium name="WormBaseParasite"/>
        </authorList>
    </citation>
    <scope>IDENTIFICATION</scope>
</reference>
<evidence type="ECO:0000313" key="2">
    <source>
        <dbReference type="WBParaSite" id="JU765_v2.g14922.t1"/>
    </source>
</evidence>
<proteinExistence type="predicted"/>
<dbReference type="WBParaSite" id="JU765_v2.g14922.t1">
    <property type="protein sequence ID" value="JU765_v2.g14922.t1"/>
    <property type="gene ID" value="JU765_v2.g14922"/>
</dbReference>
<dbReference type="Proteomes" id="UP000887576">
    <property type="component" value="Unplaced"/>
</dbReference>
<organism evidence="1 2">
    <name type="scientific">Panagrolaimus sp. JU765</name>
    <dbReference type="NCBI Taxonomy" id="591449"/>
    <lineage>
        <taxon>Eukaryota</taxon>
        <taxon>Metazoa</taxon>
        <taxon>Ecdysozoa</taxon>
        <taxon>Nematoda</taxon>
        <taxon>Chromadorea</taxon>
        <taxon>Rhabditida</taxon>
        <taxon>Tylenchina</taxon>
        <taxon>Panagrolaimomorpha</taxon>
        <taxon>Panagrolaimoidea</taxon>
        <taxon>Panagrolaimidae</taxon>
        <taxon>Panagrolaimus</taxon>
    </lineage>
</organism>
<evidence type="ECO:0000313" key="1">
    <source>
        <dbReference type="Proteomes" id="UP000887576"/>
    </source>
</evidence>
<protein>
    <submittedName>
        <fullName evidence="2">Ovule protein</fullName>
    </submittedName>
</protein>